<dbReference type="Proteomes" id="UP001208570">
    <property type="component" value="Unassembled WGS sequence"/>
</dbReference>
<evidence type="ECO:0000256" key="1">
    <source>
        <dbReference type="ARBA" id="ARBA00009024"/>
    </source>
</evidence>
<evidence type="ECO:0000313" key="3">
    <source>
        <dbReference type="EMBL" id="KAK2141885.1"/>
    </source>
</evidence>
<dbReference type="Pfam" id="PF04749">
    <property type="entry name" value="PLAC8"/>
    <property type="match status" value="1"/>
</dbReference>
<evidence type="ECO:0000256" key="2">
    <source>
        <dbReference type="SAM" id="MobiDB-lite"/>
    </source>
</evidence>
<dbReference type="EMBL" id="JAODUP010001026">
    <property type="protein sequence ID" value="KAK2141885.1"/>
    <property type="molecule type" value="Genomic_DNA"/>
</dbReference>
<dbReference type="AlphaFoldDB" id="A0AAD9IX32"/>
<proteinExistence type="inferred from homology"/>
<accession>A0AAD9IX32</accession>
<comment type="caution">
    <text evidence="3">The sequence shown here is derived from an EMBL/GenBank/DDBJ whole genome shotgun (WGS) entry which is preliminary data.</text>
</comment>
<dbReference type="InterPro" id="IPR006461">
    <property type="entry name" value="PLAC_motif_containing"/>
</dbReference>
<reference evidence="3" key="1">
    <citation type="journal article" date="2023" name="Mol. Biol. Evol.">
        <title>Third-Generation Sequencing Reveals the Adaptive Role of the Epigenome in Three Deep-Sea Polychaetes.</title>
        <authorList>
            <person name="Perez M."/>
            <person name="Aroh O."/>
            <person name="Sun Y."/>
            <person name="Lan Y."/>
            <person name="Juniper S.K."/>
            <person name="Young C.R."/>
            <person name="Angers B."/>
            <person name="Qian P.Y."/>
        </authorList>
    </citation>
    <scope>NUCLEOTIDE SEQUENCE</scope>
    <source>
        <strain evidence="3">P08H-3</strain>
    </source>
</reference>
<protein>
    <submittedName>
        <fullName evidence="3">Uncharacterized protein</fullName>
    </submittedName>
</protein>
<gene>
    <name evidence="3" type="ORF">LSH36_1026g00048</name>
</gene>
<evidence type="ECO:0000313" key="4">
    <source>
        <dbReference type="Proteomes" id="UP001208570"/>
    </source>
</evidence>
<feature type="region of interest" description="Disordered" evidence="2">
    <location>
        <begin position="1"/>
        <end position="20"/>
    </location>
</feature>
<keyword evidence="4" id="KW-1185">Reference proteome</keyword>
<comment type="similarity">
    <text evidence="1">Belongs to the cornifelin family.</text>
</comment>
<organism evidence="3 4">
    <name type="scientific">Paralvinella palmiformis</name>
    <dbReference type="NCBI Taxonomy" id="53620"/>
    <lineage>
        <taxon>Eukaryota</taxon>
        <taxon>Metazoa</taxon>
        <taxon>Spiralia</taxon>
        <taxon>Lophotrochozoa</taxon>
        <taxon>Annelida</taxon>
        <taxon>Polychaeta</taxon>
        <taxon>Sedentaria</taxon>
        <taxon>Canalipalpata</taxon>
        <taxon>Terebellida</taxon>
        <taxon>Terebelliformia</taxon>
        <taxon>Alvinellidae</taxon>
        <taxon>Paralvinella</taxon>
    </lineage>
</organism>
<name>A0AAD9IX32_9ANNE</name>
<sequence length="118" mass="12892">MNTPDNNEQHISLPSISPSSAQPNVIIVNQSQVVTGQRPWSSGLCDCFTDCSSCCLGFWCLPCLSCKVSVRLGEHCCVPYCVVGGLLAMRTKLRANNNIQVSATNITPLKRSYSFIEH</sequence>
<dbReference type="PANTHER" id="PTHR15907">
    <property type="entry name" value="DUF614 FAMILY PROTEIN-RELATED"/>
    <property type="match status" value="1"/>
</dbReference>